<accession>A0A2I6UGQ7</accession>
<dbReference type="KEGG" id="vg:40236298"/>
<sequence>MNKRQRRRFNRAVDIGFMILVARKGGVTWTRIKNELGIGRRTAKDALDVYRYTIIQNNPKNAIPKARNFDWESGELPDITLPGTLSTLNRQNFYVCLSNREFYYERQGEEDTTLTEAFGWYKQMVTAASNGKIHDLRYTTYYFD</sequence>
<dbReference type="Proteomes" id="UP000258606">
    <property type="component" value="Segment"/>
</dbReference>
<reference evidence="1 2" key="1">
    <citation type="submission" date="2017-07" db="EMBL/GenBank/DDBJ databases">
        <title>Characterization of ecologically diverse viruses infecting co-occurring strains of cosmopolitan hyperhalophilic Bacteroidetes.</title>
        <authorList>
            <person name="Villamor J."/>
            <person name="Ramos-Barbero M.D."/>
            <person name="Gonzalez-Torres P."/>
            <person name="Gabaldon T."/>
            <person name="Rollesso-Mora R."/>
            <person name="Meseguer I."/>
            <person name="Martinez-Garcia M."/>
            <person name="Santos F."/>
            <person name="Anton J."/>
        </authorList>
    </citation>
    <scope>NUCLEOTIDE SEQUENCE [LARGE SCALE GENOMIC DNA]</scope>
</reference>
<dbReference type="EMBL" id="MF580959">
    <property type="protein sequence ID" value="AUO79141.1"/>
    <property type="molecule type" value="Genomic_DNA"/>
</dbReference>
<name>A0A2I6UGQ7_9CAUD</name>
<protein>
    <submittedName>
        <fullName evidence="1">Uncharacterized protein</fullName>
    </submittedName>
</protein>
<organism evidence="1 2">
    <name type="scientific">Salinibacter phage M8CRM-1</name>
    <dbReference type="NCBI Taxonomy" id="2681612"/>
    <lineage>
        <taxon>Viruses</taxon>
        <taxon>Duplodnaviria</taxon>
        <taxon>Heunggongvirae</taxon>
        <taxon>Uroviricota</taxon>
        <taxon>Caudoviricetes</taxon>
        <taxon>Kryptosalinivirus</taxon>
        <taxon>Kryptosalinivirus M8CRM1</taxon>
    </lineage>
</organism>
<evidence type="ECO:0000313" key="1">
    <source>
        <dbReference type="EMBL" id="AUO79141.1"/>
    </source>
</evidence>
<evidence type="ECO:0000313" key="2">
    <source>
        <dbReference type="Proteomes" id="UP000258606"/>
    </source>
</evidence>
<dbReference type="GeneID" id="40236298"/>
<proteinExistence type="predicted"/>
<keyword evidence="2" id="KW-1185">Reference proteome</keyword>
<dbReference type="RefSeq" id="YP_009639503.1">
    <property type="nucleotide sequence ID" value="NC_042351.1"/>
</dbReference>